<accession>A0A0G4KB69</accession>
<feature type="domain" description="SF4 helicase" evidence="1">
    <location>
        <begin position="77"/>
        <end position="340"/>
    </location>
</feature>
<dbReference type="Gene3D" id="3.40.50.300">
    <property type="entry name" value="P-loop containing nucleotide triphosphate hydrolases"/>
    <property type="match status" value="1"/>
</dbReference>
<dbReference type="PANTHER" id="PTHR30153">
    <property type="entry name" value="REPLICATIVE DNA HELICASE DNAB"/>
    <property type="match status" value="1"/>
</dbReference>
<dbReference type="GO" id="GO:0005524">
    <property type="term" value="F:ATP binding"/>
    <property type="evidence" value="ECO:0007669"/>
    <property type="project" value="InterPro"/>
</dbReference>
<dbReference type="InterPro" id="IPR007694">
    <property type="entry name" value="DNA_helicase_DnaB-like_C"/>
</dbReference>
<sequence length="369" mass="43311">MIDKELIISKEEYIKNDLLSSLKVIINETNKNNIDTNILEIKNKLDEFNAFNENNSNIEENILNENSIEYLINLISNTKNYNLKNSSFSELESFLRDSLITIGAESSVGKTSFASQLALEILENNDDTILAFYSLDDSKTFLTKKMIYQLLSKNYKNNKKKLDINNEDIIKYIKKHKNDHLKLLLSNRIAIFESLNIYNLYSQLIKLKRNAKDNLNIENPRIIIIIDYLQIIDHESSNLREGLNKICSYLKDIQKRFNCMMILLSQFNRSRETNINTLIRYRETSEIENISDLCINLESIQNQDYYNTKLYIVKNKAGEKNKIFTSLREGYTFNKFSENNNVHTYKIAKISSDYNNENYDDQSIDDFIF</sequence>
<reference evidence="3" key="1">
    <citation type="submission" date="2015-04" db="EMBL/GenBank/DDBJ databases">
        <authorList>
            <person name="Mushtaq Mamoona"/>
        </authorList>
    </citation>
    <scope>NUCLEOTIDE SEQUENCE [LARGE SCALE GENOMIC DNA]</scope>
    <source>
        <strain evidence="3">AN4859/03</strain>
    </source>
</reference>
<dbReference type="PROSITE" id="PS51199">
    <property type="entry name" value="SF4_HELICASE"/>
    <property type="match status" value="1"/>
</dbReference>
<keyword evidence="3" id="KW-1185">Reference proteome</keyword>
<proteinExistence type="predicted"/>
<dbReference type="SUPFAM" id="SSF52540">
    <property type="entry name" value="P-loop containing nucleoside triphosphate hydrolases"/>
    <property type="match status" value="1"/>
</dbReference>
<gene>
    <name evidence="2" type="ORF">BRSU_2815</name>
</gene>
<dbReference type="PANTHER" id="PTHR30153:SF2">
    <property type="entry name" value="REPLICATIVE DNA HELICASE"/>
    <property type="match status" value="1"/>
</dbReference>
<dbReference type="Pfam" id="PF03796">
    <property type="entry name" value="DnaB_C"/>
    <property type="match status" value="1"/>
</dbReference>
<dbReference type="GO" id="GO:0006260">
    <property type="term" value="P:DNA replication"/>
    <property type="evidence" value="ECO:0007669"/>
    <property type="project" value="InterPro"/>
</dbReference>
<dbReference type="GO" id="GO:0003678">
    <property type="term" value="F:DNA helicase activity"/>
    <property type="evidence" value="ECO:0007669"/>
    <property type="project" value="InterPro"/>
</dbReference>
<organism evidence="2 3">
    <name type="scientific">Brachyspira suanatina</name>
    <dbReference type="NCBI Taxonomy" id="381802"/>
    <lineage>
        <taxon>Bacteria</taxon>
        <taxon>Pseudomonadati</taxon>
        <taxon>Spirochaetota</taxon>
        <taxon>Spirochaetia</taxon>
        <taxon>Brachyspirales</taxon>
        <taxon>Brachyspiraceae</taxon>
        <taxon>Brachyspira</taxon>
    </lineage>
</organism>
<protein>
    <recommendedName>
        <fullName evidence="1">SF4 helicase domain-containing protein</fullName>
    </recommendedName>
</protein>
<evidence type="ECO:0000313" key="3">
    <source>
        <dbReference type="Proteomes" id="UP000043763"/>
    </source>
</evidence>
<dbReference type="InterPro" id="IPR027417">
    <property type="entry name" value="P-loop_NTPase"/>
</dbReference>
<dbReference type="EMBL" id="CVLB01000004">
    <property type="protein sequence ID" value="CRF35704.1"/>
    <property type="molecule type" value="Genomic_DNA"/>
</dbReference>
<evidence type="ECO:0000259" key="1">
    <source>
        <dbReference type="PROSITE" id="PS51199"/>
    </source>
</evidence>
<name>A0A0G4KB69_9SPIR</name>
<evidence type="ECO:0000313" key="2">
    <source>
        <dbReference type="EMBL" id="CRF35704.1"/>
    </source>
</evidence>
<dbReference type="GO" id="GO:0005829">
    <property type="term" value="C:cytosol"/>
    <property type="evidence" value="ECO:0007669"/>
    <property type="project" value="TreeGrafter"/>
</dbReference>
<dbReference type="RefSeq" id="WP_048596179.1">
    <property type="nucleotide sequence ID" value="NZ_CVLB01000004.1"/>
</dbReference>
<dbReference type="Proteomes" id="UP000043763">
    <property type="component" value="Unassembled WGS sequence"/>
</dbReference>
<dbReference type="AlphaFoldDB" id="A0A0G4KB69"/>